<evidence type="ECO:0000313" key="2">
    <source>
        <dbReference type="Proteomes" id="UP001498501"/>
    </source>
</evidence>
<comment type="caution">
    <text evidence="1">The sequence shown here is derived from an EMBL/GenBank/DDBJ whole genome shotgun (WGS) entry which is preliminary data.</text>
</comment>
<evidence type="ECO:0000313" key="1">
    <source>
        <dbReference type="EMBL" id="MEK0254081.1"/>
    </source>
</evidence>
<dbReference type="EMBL" id="JBBMLE010000126">
    <property type="protein sequence ID" value="MEK0254081.1"/>
    <property type="molecule type" value="Genomic_DNA"/>
</dbReference>
<gene>
    <name evidence="1" type="ORF">WM018_16795</name>
</gene>
<proteinExistence type="predicted"/>
<dbReference type="RefSeq" id="WP_340476005.1">
    <property type="nucleotide sequence ID" value="NZ_JBBMLE010000126.1"/>
</dbReference>
<accession>A0ABU8ZKM3</accession>
<sequence length="297" mass="35436">MNQENVTKSRSNLEKINTAKRKLNLLIKELKKDEISEEFLIPTLTFMVLQHYRLKGIKELRLLDPSSYELDVDFTEYSDIKEISESIKETLKENLKYYLIEDAYLRVIEKISQTPIGKEHTQLSEKRFFLKETKEILQSYEFLEKISYIKIDYLKEVKKVIANTIYANDSYETKSLYTNALQDLESLCLFYIIKQERNKLDHTISLIKELLNTFSDEKIVKDPKKYFEWLIQSQNSKFEIFKKTIDYINQNPKCKQKNIYNKLSIDGRECSPMIDLAEQCKILNREREKDTWLLSIN</sequence>
<reference evidence="1 2" key="1">
    <citation type="submission" date="2024-03" db="EMBL/GenBank/DDBJ databases">
        <title>Cross-transmission of Acinetobacter junii carrying blaOXA-58 in a neonatal intensive care unit.</title>
        <authorList>
            <person name="Bour M."/>
            <person name="Potron A."/>
            <person name="Lecointe D."/>
        </authorList>
    </citation>
    <scope>NUCLEOTIDE SEQUENCE [LARGE SCALE GENOMIC DNA]</scope>
    <source>
        <strain evidence="1 2">21A3096 case 1</strain>
    </source>
</reference>
<evidence type="ECO:0008006" key="3">
    <source>
        <dbReference type="Google" id="ProtNLM"/>
    </source>
</evidence>
<organism evidence="1 2">
    <name type="scientific">Acinetobacter junii</name>
    <dbReference type="NCBI Taxonomy" id="40215"/>
    <lineage>
        <taxon>Bacteria</taxon>
        <taxon>Pseudomonadati</taxon>
        <taxon>Pseudomonadota</taxon>
        <taxon>Gammaproteobacteria</taxon>
        <taxon>Moraxellales</taxon>
        <taxon>Moraxellaceae</taxon>
        <taxon>Acinetobacter</taxon>
    </lineage>
</organism>
<protein>
    <recommendedName>
        <fullName evidence="3">Nucleotidyltransferase</fullName>
    </recommendedName>
</protein>
<name>A0ABU8ZKM3_ACIJU</name>
<keyword evidence="2" id="KW-1185">Reference proteome</keyword>
<dbReference type="Proteomes" id="UP001498501">
    <property type="component" value="Unassembled WGS sequence"/>
</dbReference>